<comment type="caution">
    <text evidence="6">The sequence shown here is derived from an EMBL/GenBank/DDBJ whole genome shotgun (WGS) entry which is preliminary data.</text>
</comment>
<keyword evidence="2" id="KW-0677">Repeat</keyword>
<feature type="region of interest" description="Disordered" evidence="4">
    <location>
        <begin position="335"/>
        <end position="371"/>
    </location>
</feature>
<dbReference type="SUPFAM" id="SSF81383">
    <property type="entry name" value="F-box domain"/>
    <property type="match status" value="1"/>
</dbReference>
<dbReference type="PRINTS" id="PR00320">
    <property type="entry name" value="GPROTEINBRPT"/>
</dbReference>
<dbReference type="SMART" id="SM00256">
    <property type="entry name" value="FBOX"/>
    <property type="match status" value="1"/>
</dbReference>
<feature type="repeat" description="WD" evidence="3">
    <location>
        <begin position="403"/>
        <end position="444"/>
    </location>
</feature>
<sequence>MTSLHRSSDDSARGTGYNDSPRIYPMTAHFAAPLQDMVHAQTRPSAQTLYMPIESPPTPAPSPGPTSTRPNSFPLDLASNHLFNTQDPLFRRQILVSILSSCTSSELLFISTTIAPMLKRDFLFWLPTELSLHILNYVDDPKSLVRASQVSKHWYRLVNEECVWRGLCHSHGFEDFDDDYPSPSVWREDFSYRRHYKLSHGIMRSWRHGGSLLQSHRLPIFNPDSGVVTSLALDRDWIVVGLANSKIQIFSATTGILSRTLVGHEMGVWAVCLVSKGGFMATPPDRDDDSYVHRRRRKDVNGLSSAVERLAISSTQEQYISPSLKVALGLDLDEANGSTSSRSSNGDEENHPQFPDDTSPGKRSDNSFASQGWGQPNALAVSGGCDKVLRVWDIKTGYCIYVLSGHSSTIRCIRVLHNRPIAVSGSRDGTVRVWDIQRGRALRVLQGHQHSVRCLDVCGNKIVSGSYDTTCRLWDVDTGQCLHVLRGHYHEVYSVAFDGVRIASGGIDTTVRVWDAHTGSCVALLQGHTALVCQLQLSPSILATGGSDGRVITFDLSKYTVLHRIAAHDSSVTSLQFDKNFLVTGGNDGRVRLYDTKTGNYIRDFTDVSDTVWKVAYLKDTCAIMCRRAGMTAVEIWSMKPKST</sequence>
<evidence type="ECO:0000256" key="3">
    <source>
        <dbReference type="PROSITE-ProRule" id="PRU00221"/>
    </source>
</evidence>
<feature type="compositionally biased region" description="Pro residues" evidence="4">
    <location>
        <begin position="54"/>
        <end position="64"/>
    </location>
</feature>
<dbReference type="SMART" id="SM00320">
    <property type="entry name" value="WD40"/>
    <property type="match status" value="7"/>
</dbReference>
<dbReference type="InterPro" id="IPR020472">
    <property type="entry name" value="WD40_PAC1"/>
</dbReference>
<dbReference type="InterPro" id="IPR001680">
    <property type="entry name" value="WD40_rpt"/>
</dbReference>
<dbReference type="Gene3D" id="2.130.10.10">
    <property type="entry name" value="YVTN repeat-like/Quinoprotein amine dehydrogenase"/>
    <property type="match status" value="2"/>
</dbReference>
<dbReference type="EMBL" id="JABXXO010000009">
    <property type="protein sequence ID" value="KAF7770248.1"/>
    <property type="molecule type" value="Genomic_DNA"/>
</dbReference>
<evidence type="ECO:0000313" key="7">
    <source>
        <dbReference type="Proteomes" id="UP000629468"/>
    </source>
</evidence>
<feature type="repeat" description="WD" evidence="3">
    <location>
        <begin position="381"/>
        <end position="402"/>
    </location>
</feature>
<protein>
    <recommendedName>
        <fullName evidence="5">F-box domain-containing protein</fullName>
    </recommendedName>
</protein>
<dbReference type="PROSITE" id="PS50181">
    <property type="entry name" value="FBOX"/>
    <property type="match status" value="1"/>
</dbReference>
<feature type="region of interest" description="Disordered" evidence="4">
    <location>
        <begin position="1"/>
        <end position="20"/>
    </location>
</feature>
<dbReference type="AlphaFoldDB" id="A0A8H7C9F3"/>
<feature type="repeat" description="WD" evidence="3">
    <location>
        <begin position="525"/>
        <end position="564"/>
    </location>
</feature>
<dbReference type="PANTHER" id="PTHR44156">
    <property type="entry name" value="SUPERNUMERARY LIMBS, ISOFORM B-RELATED"/>
    <property type="match status" value="1"/>
</dbReference>
<dbReference type="InterPro" id="IPR001810">
    <property type="entry name" value="F-box_dom"/>
</dbReference>
<dbReference type="SUPFAM" id="SSF50978">
    <property type="entry name" value="WD40 repeat-like"/>
    <property type="match status" value="1"/>
</dbReference>
<dbReference type="CDD" id="cd00200">
    <property type="entry name" value="WD40"/>
    <property type="match status" value="1"/>
</dbReference>
<evidence type="ECO:0000259" key="5">
    <source>
        <dbReference type="PROSITE" id="PS50181"/>
    </source>
</evidence>
<evidence type="ECO:0000256" key="2">
    <source>
        <dbReference type="ARBA" id="ARBA00022737"/>
    </source>
</evidence>
<feature type="compositionally biased region" description="Basic and acidic residues" evidence="4">
    <location>
        <begin position="1"/>
        <end position="12"/>
    </location>
</feature>
<dbReference type="PROSITE" id="PS00678">
    <property type="entry name" value="WD_REPEATS_1"/>
    <property type="match status" value="3"/>
</dbReference>
<evidence type="ECO:0000256" key="1">
    <source>
        <dbReference type="ARBA" id="ARBA00022574"/>
    </source>
</evidence>
<name>A0A8H7C9F3_AGABI</name>
<organism evidence="6 7">
    <name type="scientific">Agaricus bisporus var. burnettii</name>
    <dbReference type="NCBI Taxonomy" id="192524"/>
    <lineage>
        <taxon>Eukaryota</taxon>
        <taxon>Fungi</taxon>
        <taxon>Dikarya</taxon>
        <taxon>Basidiomycota</taxon>
        <taxon>Agaricomycotina</taxon>
        <taxon>Agaricomycetes</taxon>
        <taxon>Agaricomycetidae</taxon>
        <taxon>Agaricales</taxon>
        <taxon>Agaricineae</taxon>
        <taxon>Agaricaceae</taxon>
        <taxon>Agaricus</taxon>
    </lineage>
</organism>
<dbReference type="Proteomes" id="UP000629468">
    <property type="component" value="Unassembled WGS sequence"/>
</dbReference>
<dbReference type="InterPro" id="IPR011041">
    <property type="entry name" value="Quinoprot_gluc/sorb_DH_b-prop"/>
</dbReference>
<dbReference type="InterPro" id="IPR053299">
    <property type="entry name" value="ASTRA_WD_repeat"/>
</dbReference>
<evidence type="ECO:0000313" key="6">
    <source>
        <dbReference type="EMBL" id="KAF7770248.1"/>
    </source>
</evidence>
<dbReference type="InterPro" id="IPR019775">
    <property type="entry name" value="WD40_repeat_CS"/>
</dbReference>
<dbReference type="InterPro" id="IPR036322">
    <property type="entry name" value="WD40_repeat_dom_sf"/>
</dbReference>
<dbReference type="PROSITE" id="PS50082">
    <property type="entry name" value="WD_REPEATS_2"/>
    <property type="match status" value="6"/>
</dbReference>
<feature type="region of interest" description="Disordered" evidence="4">
    <location>
        <begin position="50"/>
        <end position="71"/>
    </location>
</feature>
<dbReference type="SUPFAM" id="SSF50952">
    <property type="entry name" value="Soluble quinoprotein glucose dehydrogenase"/>
    <property type="match status" value="1"/>
</dbReference>
<dbReference type="Gene3D" id="1.20.1280.50">
    <property type="match status" value="1"/>
</dbReference>
<proteinExistence type="predicted"/>
<dbReference type="Pfam" id="PF00400">
    <property type="entry name" value="WD40"/>
    <property type="match status" value="5"/>
</dbReference>
<feature type="repeat" description="WD" evidence="3">
    <location>
        <begin position="445"/>
        <end position="484"/>
    </location>
</feature>
<dbReference type="InterPro" id="IPR015943">
    <property type="entry name" value="WD40/YVTN_repeat-like_dom_sf"/>
</dbReference>
<dbReference type="PROSITE" id="PS50294">
    <property type="entry name" value="WD_REPEATS_REGION"/>
    <property type="match status" value="4"/>
</dbReference>
<dbReference type="Pfam" id="PF12937">
    <property type="entry name" value="F-box-like"/>
    <property type="match status" value="1"/>
</dbReference>
<feature type="repeat" description="WD" evidence="3">
    <location>
        <begin position="485"/>
        <end position="524"/>
    </location>
</feature>
<gene>
    <name evidence="6" type="ORF">Agabi119p4_6222</name>
</gene>
<accession>A0A8H7C9F3</accession>
<feature type="domain" description="F-box" evidence="5">
    <location>
        <begin position="120"/>
        <end position="167"/>
    </location>
</feature>
<reference evidence="6 7" key="1">
    <citation type="journal article" name="Sci. Rep.">
        <title>Telomere-to-telomere assembled and centromere annotated genomes of the two main subspecies of the button mushroom Agaricus bisporus reveal especially polymorphic chromosome ends.</title>
        <authorList>
            <person name="Sonnenberg A.S.M."/>
            <person name="Sedaghat-Telgerd N."/>
            <person name="Lavrijssen B."/>
            <person name="Ohm R.A."/>
            <person name="Hendrickx P.M."/>
            <person name="Scholtmeijer K."/>
            <person name="Baars J.J.P."/>
            <person name="van Peer A."/>
        </authorList>
    </citation>
    <scope>NUCLEOTIDE SEQUENCE [LARGE SCALE GENOMIC DNA]</scope>
    <source>
        <strain evidence="6 7">H119_p4</strain>
    </source>
</reference>
<evidence type="ECO:0000256" key="4">
    <source>
        <dbReference type="SAM" id="MobiDB-lite"/>
    </source>
</evidence>
<feature type="repeat" description="WD" evidence="3">
    <location>
        <begin position="565"/>
        <end position="604"/>
    </location>
</feature>
<dbReference type="InterPro" id="IPR036047">
    <property type="entry name" value="F-box-like_dom_sf"/>
</dbReference>
<keyword evidence="1 3" id="KW-0853">WD repeat</keyword>